<dbReference type="Proteomes" id="UP001285855">
    <property type="component" value="Unassembled WGS sequence"/>
</dbReference>
<comment type="catalytic activity">
    <reaction evidence="8">
        <text>ATP + H2O = ADP + phosphate + H(+)</text>
        <dbReference type="Rhea" id="RHEA:13065"/>
        <dbReference type="ChEBI" id="CHEBI:15377"/>
        <dbReference type="ChEBI" id="CHEBI:15378"/>
        <dbReference type="ChEBI" id="CHEBI:30616"/>
        <dbReference type="ChEBI" id="CHEBI:43474"/>
        <dbReference type="ChEBI" id="CHEBI:456216"/>
        <dbReference type="EC" id="5.6.2.4"/>
    </reaction>
</comment>
<comment type="caution">
    <text evidence="11">The sequence shown here is derived from an EMBL/GenBank/DDBJ whole genome shotgun (WGS) entry which is preliminary data.</text>
</comment>
<dbReference type="Pfam" id="PF13361">
    <property type="entry name" value="UvrD_C"/>
    <property type="match status" value="1"/>
</dbReference>
<dbReference type="CDD" id="cd18807">
    <property type="entry name" value="SF1_C_UvrD"/>
    <property type="match status" value="1"/>
</dbReference>
<dbReference type="SUPFAM" id="SSF52540">
    <property type="entry name" value="P-loop containing nucleoside triphosphate hydrolases"/>
    <property type="match status" value="1"/>
</dbReference>
<dbReference type="InterPro" id="IPR000212">
    <property type="entry name" value="DNA_helicase_UvrD/REP"/>
</dbReference>
<dbReference type="PROSITE" id="PS51198">
    <property type="entry name" value="UVRD_HELICASE_ATP_BIND"/>
    <property type="match status" value="1"/>
</dbReference>
<protein>
    <recommendedName>
        <fullName evidence="7">DNA 3'-5' helicase</fullName>
        <ecNumber evidence="7">5.6.2.4</ecNumber>
    </recommendedName>
</protein>
<name>A0ABU5EU23_9FLAO</name>
<evidence type="ECO:0000256" key="7">
    <source>
        <dbReference type="ARBA" id="ARBA00034808"/>
    </source>
</evidence>
<evidence type="ECO:0000313" key="11">
    <source>
        <dbReference type="EMBL" id="MDY2588212.1"/>
    </source>
</evidence>
<dbReference type="InterPro" id="IPR014017">
    <property type="entry name" value="DNA_helicase_UvrD-like_C"/>
</dbReference>
<evidence type="ECO:0000256" key="4">
    <source>
        <dbReference type="ARBA" id="ARBA00022840"/>
    </source>
</evidence>
<dbReference type="InterPro" id="IPR014016">
    <property type="entry name" value="UvrD-like_ATP-bd"/>
</dbReference>
<keyword evidence="1 9" id="KW-0547">Nucleotide-binding</keyword>
<evidence type="ECO:0000256" key="8">
    <source>
        <dbReference type="ARBA" id="ARBA00048988"/>
    </source>
</evidence>
<evidence type="ECO:0000256" key="9">
    <source>
        <dbReference type="PROSITE-ProRule" id="PRU00560"/>
    </source>
</evidence>
<dbReference type="EMBL" id="JAXDAE010000014">
    <property type="protein sequence ID" value="MDY2588212.1"/>
    <property type="molecule type" value="Genomic_DNA"/>
</dbReference>
<evidence type="ECO:0000256" key="2">
    <source>
        <dbReference type="ARBA" id="ARBA00022801"/>
    </source>
</evidence>
<feature type="binding site" evidence="9">
    <location>
        <begin position="32"/>
        <end position="39"/>
    </location>
    <ligand>
        <name>ATP</name>
        <dbReference type="ChEBI" id="CHEBI:30616"/>
    </ligand>
</feature>
<reference evidence="11 12" key="1">
    <citation type="submission" date="2023-11" db="EMBL/GenBank/DDBJ databases">
        <title>Winogradskyella pelagius sp. nov., isolated from coastal sediment.</title>
        <authorList>
            <person name="Li F."/>
        </authorList>
    </citation>
    <scope>NUCLEOTIDE SEQUENCE [LARGE SCALE GENOMIC DNA]</scope>
    <source>
        <strain evidence="11 12">KCTC 23502</strain>
    </source>
</reference>
<dbReference type="InterPro" id="IPR027417">
    <property type="entry name" value="P-loop_NTPase"/>
</dbReference>
<dbReference type="PANTHER" id="PTHR11070:SF63">
    <property type="entry name" value="DNA HELICASE IV"/>
    <property type="match status" value="1"/>
</dbReference>
<evidence type="ECO:0000313" key="12">
    <source>
        <dbReference type="Proteomes" id="UP001285855"/>
    </source>
</evidence>
<dbReference type="Pfam" id="PF00580">
    <property type="entry name" value="UvrD-helicase"/>
    <property type="match status" value="1"/>
</dbReference>
<dbReference type="EC" id="5.6.2.4" evidence="7"/>
<keyword evidence="12" id="KW-1185">Reference proteome</keyword>
<gene>
    <name evidence="11" type="ORF">SNF14_12750</name>
</gene>
<dbReference type="Gene3D" id="3.40.50.300">
    <property type="entry name" value="P-loop containing nucleotide triphosphate hydrolases"/>
    <property type="match status" value="3"/>
</dbReference>
<sequence length="830" mass="96675">MKNLSTKTDLSTLNKQQLKAVLSECKRLLVLAGAGSGKTKTLLHKINYLMDDKLVDAKNILAVTFTKNAANEMLDRMIVSSDKTGYYEKFLKTKGITVIERNKERQNYLNKFPWLSKLTIKTIHSLCYQIIKNDGVHVFDNKFKIVADKKGNNEFIGNTAEETVSEIIEKVTINLSQNKEFLLRLKRYILDYFVDFIPDTKEKEEFRPEGKYFTSLKGDEVRSKSEQYIADWLYRNSIDYVYEPEVKVDRSTFHPDFFIPQANVYLEHISNKSHPSFWKEGKMKIAGNTCIKTYDDATHNSAIFNKVLDRVIKGRISDDLSSATVLHYDEEFSNFRKEIKRFFREVNEVRNKIVNSEKPIGQILEEASKSEFERVRMFYELAIPIIDAFNEYCINRSYLDFDGLLTKSIQLLEQYPNIRERYQDKYKFILVDEFQDVNNLQVKLLNLLTKKETQLFCVGDDWQSIYGFRGSEIGYIVNFKQHFSDSELLTLNLNYRSTDSIVNASTEAIKKNKFQIPKDIKAVKRGGQKIKIFYEEQEGQSNSFIWETIEKHIDEGISPEEILVLYRRSAMASDLKQALKDSGHKIQFKTIHSAKGLEAKVVFILGLHSNKGGFPDPWLQDKIYQVIKPTDYDHLLEEERRLFYVALTRAEDYLYLISQKGAVSDFIRDIPNDFIQREQKEKIAITNTLVLCTNCDSKIEDHYKFCPECGKSINLHTSENRGETSDFDYDNLTNIHVSTPNKDYEAPSKHNINYKYSTNYKTNKSKNARLNGYCIRTGKEIPFNPDRPMCYNAFQSWVQFENPDYPEKYCHKTGKLSNGKTSMRKPILED</sequence>
<evidence type="ECO:0000256" key="3">
    <source>
        <dbReference type="ARBA" id="ARBA00022806"/>
    </source>
</evidence>
<evidence type="ECO:0000256" key="6">
    <source>
        <dbReference type="ARBA" id="ARBA00034617"/>
    </source>
</evidence>
<keyword evidence="5" id="KW-0413">Isomerase</keyword>
<evidence type="ECO:0000256" key="1">
    <source>
        <dbReference type="ARBA" id="ARBA00022741"/>
    </source>
</evidence>
<accession>A0ABU5EU23</accession>
<evidence type="ECO:0000256" key="5">
    <source>
        <dbReference type="ARBA" id="ARBA00023235"/>
    </source>
</evidence>
<comment type="catalytic activity">
    <reaction evidence="6">
        <text>Couples ATP hydrolysis with the unwinding of duplex DNA by translocating in the 3'-5' direction.</text>
        <dbReference type="EC" id="5.6.2.4"/>
    </reaction>
</comment>
<keyword evidence="2 9" id="KW-0378">Hydrolase</keyword>
<dbReference type="Gene3D" id="3.40.91.30">
    <property type="match status" value="1"/>
</dbReference>
<keyword evidence="3 9" id="KW-0347">Helicase</keyword>
<evidence type="ECO:0000259" key="10">
    <source>
        <dbReference type="PROSITE" id="PS51198"/>
    </source>
</evidence>
<organism evidence="11 12">
    <name type="scientific">Winogradskyella aquimaris</name>
    <dbReference type="NCBI Taxonomy" id="864074"/>
    <lineage>
        <taxon>Bacteria</taxon>
        <taxon>Pseudomonadati</taxon>
        <taxon>Bacteroidota</taxon>
        <taxon>Flavobacteriia</taxon>
        <taxon>Flavobacteriales</taxon>
        <taxon>Flavobacteriaceae</taxon>
        <taxon>Winogradskyella</taxon>
    </lineage>
</organism>
<feature type="domain" description="UvrD-like helicase ATP-binding" evidence="10">
    <location>
        <begin position="11"/>
        <end position="498"/>
    </location>
</feature>
<dbReference type="RefSeq" id="WP_320556560.1">
    <property type="nucleotide sequence ID" value="NZ_JAXDAE010000014.1"/>
</dbReference>
<dbReference type="CDD" id="cd17932">
    <property type="entry name" value="DEXQc_UvrD"/>
    <property type="match status" value="1"/>
</dbReference>
<proteinExistence type="predicted"/>
<keyword evidence="4 9" id="KW-0067">ATP-binding</keyword>
<dbReference type="PANTHER" id="PTHR11070">
    <property type="entry name" value="UVRD / RECB / PCRA DNA HELICASE FAMILY MEMBER"/>
    <property type="match status" value="1"/>
</dbReference>